<name>A0ABS2WD65_9GAMM</name>
<reference evidence="5 6" key="1">
    <citation type="submission" date="2021-02" db="EMBL/GenBank/DDBJ databases">
        <title>A novel species of genus Amphritea isolated from a fishpond in China.</title>
        <authorList>
            <person name="Lu H."/>
        </authorList>
    </citation>
    <scope>NUCLEOTIDE SEQUENCE [LARGE SCALE GENOMIC DNA]</scope>
    <source>
        <strain evidence="5 6">RP18W</strain>
    </source>
</reference>
<dbReference type="InterPro" id="IPR035965">
    <property type="entry name" value="PAS-like_dom_sf"/>
</dbReference>
<dbReference type="PROSITE" id="PS50113">
    <property type="entry name" value="PAC"/>
    <property type="match status" value="1"/>
</dbReference>
<dbReference type="InterPro" id="IPR043128">
    <property type="entry name" value="Rev_trsase/Diguanyl_cyclase"/>
</dbReference>
<evidence type="ECO:0000259" key="4">
    <source>
        <dbReference type="PROSITE" id="PS50887"/>
    </source>
</evidence>
<dbReference type="Gene3D" id="3.30.70.270">
    <property type="match status" value="1"/>
</dbReference>
<dbReference type="InterPro" id="IPR000014">
    <property type="entry name" value="PAS"/>
</dbReference>
<dbReference type="NCBIfam" id="TIGR00254">
    <property type="entry name" value="GGDEF"/>
    <property type="match status" value="1"/>
</dbReference>
<dbReference type="InterPro" id="IPR029787">
    <property type="entry name" value="Nucleotide_cyclase"/>
</dbReference>
<feature type="domain" description="PAS" evidence="2">
    <location>
        <begin position="78"/>
        <end position="149"/>
    </location>
</feature>
<evidence type="ECO:0000256" key="1">
    <source>
        <dbReference type="SAM" id="Coils"/>
    </source>
</evidence>
<dbReference type="Gene3D" id="3.30.450.20">
    <property type="entry name" value="PAS domain"/>
    <property type="match status" value="1"/>
</dbReference>
<dbReference type="InterPro" id="IPR000160">
    <property type="entry name" value="GGDEF_dom"/>
</dbReference>
<comment type="caution">
    <text evidence="5">The sequence shown here is derived from an EMBL/GenBank/DDBJ whole genome shotgun (WGS) entry which is preliminary data.</text>
</comment>
<evidence type="ECO:0000259" key="2">
    <source>
        <dbReference type="PROSITE" id="PS50112"/>
    </source>
</evidence>
<evidence type="ECO:0000313" key="6">
    <source>
        <dbReference type="Proteomes" id="UP000760472"/>
    </source>
</evidence>
<dbReference type="RefSeq" id="WP_205214251.1">
    <property type="nucleotide sequence ID" value="NZ_JAFFZP010000037.1"/>
</dbReference>
<dbReference type="Proteomes" id="UP000760472">
    <property type="component" value="Unassembled WGS sequence"/>
</dbReference>
<dbReference type="PROSITE" id="PS50112">
    <property type="entry name" value="PAS"/>
    <property type="match status" value="1"/>
</dbReference>
<evidence type="ECO:0000313" key="5">
    <source>
        <dbReference type="EMBL" id="MBN0989302.1"/>
    </source>
</evidence>
<evidence type="ECO:0000259" key="3">
    <source>
        <dbReference type="PROSITE" id="PS50113"/>
    </source>
</evidence>
<dbReference type="PROSITE" id="PS50887">
    <property type="entry name" value="GGDEF"/>
    <property type="match status" value="1"/>
</dbReference>
<proteinExistence type="predicted"/>
<dbReference type="SUPFAM" id="SSF55785">
    <property type="entry name" value="PYP-like sensor domain (PAS domain)"/>
    <property type="match status" value="1"/>
</dbReference>
<keyword evidence="1" id="KW-0175">Coiled coil</keyword>
<dbReference type="CDD" id="cd00130">
    <property type="entry name" value="PAS"/>
    <property type="match status" value="1"/>
</dbReference>
<gene>
    <name evidence="5" type="ORF">JW498_18180</name>
</gene>
<dbReference type="PANTHER" id="PTHR46663">
    <property type="entry name" value="DIGUANYLATE CYCLASE DGCT-RELATED"/>
    <property type="match status" value="1"/>
</dbReference>
<dbReference type="EMBL" id="JAFFZP010000037">
    <property type="protein sequence ID" value="MBN0989302.1"/>
    <property type="molecule type" value="Genomic_DNA"/>
</dbReference>
<dbReference type="PANTHER" id="PTHR46663:SF3">
    <property type="entry name" value="SLL0267 PROTEIN"/>
    <property type="match status" value="1"/>
</dbReference>
<dbReference type="SUPFAM" id="SSF55073">
    <property type="entry name" value="Nucleotide cyclase"/>
    <property type="match status" value="1"/>
</dbReference>
<feature type="domain" description="PAC" evidence="3">
    <location>
        <begin position="151"/>
        <end position="201"/>
    </location>
</feature>
<dbReference type="SMART" id="SM00091">
    <property type="entry name" value="PAS"/>
    <property type="match status" value="1"/>
</dbReference>
<dbReference type="InterPro" id="IPR000700">
    <property type="entry name" value="PAS-assoc_C"/>
</dbReference>
<dbReference type="InterPro" id="IPR052163">
    <property type="entry name" value="DGC-Regulatory_Protein"/>
</dbReference>
<organism evidence="5 6">
    <name type="scientific">Amphritea pacifica</name>
    <dbReference type="NCBI Taxonomy" id="2811233"/>
    <lineage>
        <taxon>Bacteria</taxon>
        <taxon>Pseudomonadati</taxon>
        <taxon>Pseudomonadota</taxon>
        <taxon>Gammaproteobacteria</taxon>
        <taxon>Oceanospirillales</taxon>
        <taxon>Oceanospirillaceae</taxon>
        <taxon>Amphritea</taxon>
    </lineage>
</organism>
<dbReference type="SMART" id="SM00267">
    <property type="entry name" value="GGDEF"/>
    <property type="match status" value="1"/>
</dbReference>
<dbReference type="NCBIfam" id="TIGR00229">
    <property type="entry name" value="sensory_box"/>
    <property type="match status" value="1"/>
</dbReference>
<feature type="domain" description="GGDEF" evidence="4">
    <location>
        <begin position="233"/>
        <end position="379"/>
    </location>
</feature>
<sequence length="385" mass="43124">MTEQLPPSVDDLQAEIKRLNKIIQSLMNHAERNTSIKGSEFTLFQTAIMLEDQVKGRTTELEAALKENEKMNRALRQSENNQRVLIENAPVSIHEIDMDGRIISINKAGLSMNGLTEEGAILGSPYLDHVSVSDRDRVAGLLEKAYAGETSHFEYDAVIMSGKTFKSCFVPILNNQSSVTKIMGITEDITERKKAEQQIHHFAFNDALTQLPNRRLLHDRLRLAIAATLRSGMHGAVMFLDLDNFKPLNDTHGHEAGDLLLIEVAHRLTACLRSTDTVARIGGDEFVVLLSELHMDMSLSTEQALRVAEKIRASLARPYILKCDQEGRAVTMEHHCTASIGLTLFGTNERCEEQILKAADKAMYRAKETGRNRVYLSEVINRSEQ</sequence>
<dbReference type="InterPro" id="IPR013656">
    <property type="entry name" value="PAS_4"/>
</dbReference>
<protein>
    <submittedName>
        <fullName evidence="5">Diguanylate cyclase</fullName>
    </submittedName>
</protein>
<dbReference type="CDD" id="cd01949">
    <property type="entry name" value="GGDEF"/>
    <property type="match status" value="1"/>
</dbReference>
<dbReference type="Pfam" id="PF00990">
    <property type="entry name" value="GGDEF"/>
    <property type="match status" value="1"/>
</dbReference>
<feature type="coiled-coil region" evidence="1">
    <location>
        <begin position="61"/>
        <end position="88"/>
    </location>
</feature>
<dbReference type="Pfam" id="PF08448">
    <property type="entry name" value="PAS_4"/>
    <property type="match status" value="1"/>
</dbReference>
<accession>A0ABS2WD65</accession>
<keyword evidence="6" id="KW-1185">Reference proteome</keyword>